<feature type="region of interest" description="Disordered" evidence="1">
    <location>
        <begin position="1"/>
        <end position="22"/>
    </location>
</feature>
<protein>
    <submittedName>
        <fullName evidence="2">Uncharacterized protein</fullName>
    </submittedName>
</protein>
<evidence type="ECO:0000256" key="1">
    <source>
        <dbReference type="SAM" id="MobiDB-lite"/>
    </source>
</evidence>
<accession>A0A2Z6RHS8</accession>
<evidence type="ECO:0000313" key="3">
    <source>
        <dbReference type="EMBL" id="GES91893.1"/>
    </source>
</evidence>
<keyword evidence="4" id="KW-1185">Reference proteome</keyword>
<dbReference type="AlphaFoldDB" id="A0A2Z6RHS8"/>
<dbReference type="Proteomes" id="UP000247702">
    <property type="component" value="Unassembled WGS sequence"/>
</dbReference>
<dbReference type="EMBL" id="BEXD01001957">
    <property type="protein sequence ID" value="GBB96461.1"/>
    <property type="molecule type" value="Genomic_DNA"/>
</dbReference>
<dbReference type="EMBL" id="BLAL01000208">
    <property type="protein sequence ID" value="GES91893.1"/>
    <property type="molecule type" value="Genomic_DNA"/>
</dbReference>
<evidence type="ECO:0000313" key="4">
    <source>
        <dbReference type="Proteomes" id="UP000247702"/>
    </source>
</evidence>
<proteinExistence type="predicted"/>
<dbReference type="Proteomes" id="UP000615446">
    <property type="component" value="Unassembled WGS sequence"/>
</dbReference>
<gene>
    <name evidence="3" type="ORF">RCL2_001869200</name>
    <name evidence="2" type="ORF">RclHR1_02760014</name>
</gene>
<reference evidence="3" key="2">
    <citation type="submission" date="2019-10" db="EMBL/GenBank/DDBJ databases">
        <title>Conservation and host-specific expression of non-tandemly repeated heterogenous ribosome RNA gene in arbuscular mycorrhizal fungi.</title>
        <authorList>
            <person name="Maeda T."/>
            <person name="Kobayashi Y."/>
            <person name="Nakagawa T."/>
            <person name="Ezawa T."/>
            <person name="Yamaguchi K."/>
            <person name="Bino T."/>
            <person name="Nishimoto Y."/>
            <person name="Shigenobu S."/>
            <person name="Kawaguchi M."/>
        </authorList>
    </citation>
    <scope>NUCLEOTIDE SEQUENCE</scope>
    <source>
        <strain evidence="3">HR1</strain>
    </source>
</reference>
<name>A0A2Z6RHS8_9GLOM</name>
<organism evidence="2 4">
    <name type="scientific">Rhizophagus clarus</name>
    <dbReference type="NCBI Taxonomy" id="94130"/>
    <lineage>
        <taxon>Eukaryota</taxon>
        <taxon>Fungi</taxon>
        <taxon>Fungi incertae sedis</taxon>
        <taxon>Mucoromycota</taxon>
        <taxon>Glomeromycotina</taxon>
        <taxon>Glomeromycetes</taxon>
        <taxon>Glomerales</taxon>
        <taxon>Glomeraceae</taxon>
        <taxon>Rhizophagus</taxon>
    </lineage>
</organism>
<comment type="caution">
    <text evidence="2">The sequence shown here is derived from an EMBL/GenBank/DDBJ whole genome shotgun (WGS) entry which is preliminary data.</text>
</comment>
<sequence length="174" mass="20274">MSSYNVKRGSGSKGRGRANQTVSYRPWNAAALGKPISEPTYDPGFRDLSSLDDSMDIDEYHTFEFDSSTKFRPWNAACLNKIDNRSSEITPTPSNQQSIFFTERSDQNNFWYQHTFQYQNNNLPYNAIKDLKQINWDDFAKQMMLEEARLSRIQNLNQNSTTFDKKILDEFDPL</sequence>
<evidence type="ECO:0000313" key="2">
    <source>
        <dbReference type="EMBL" id="GBB96461.1"/>
    </source>
</evidence>
<dbReference type="OrthoDB" id="2310716at2759"/>
<reference evidence="2 4" key="1">
    <citation type="submission" date="2017-11" db="EMBL/GenBank/DDBJ databases">
        <title>The genome of Rhizophagus clarus HR1 reveals common genetic basis of auxotrophy among arbuscular mycorrhizal fungi.</title>
        <authorList>
            <person name="Kobayashi Y."/>
        </authorList>
    </citation>
    <scope>NUCLEOTIDE SEQUENCE [LARGE SCALE GENOMIC DNA]</scope>
    <source>
        <strain evidence="2 4">HR1</strain>
    </source>
</reference>